<evidence type="ECO:0000313" key="2">
    <source>
        <dbReference type="EMBL" id="PMD42792.1"/>
    </source>
</evidence>
<dbReference type="EMBL" id="KZ613943">
    <property type="protein sequence ID" value="PMD42792.1"/>
    <property type="molecule type" value="Genomic_DNA"/>
</dbReference>
<reference evidence="2 3" key="1">
    <citation type="submission" date="2016-04" db="EMBL/GenBank/DDBJ databases">
        <title>A degradative enzymes factory behind the ericoid mycorrhizal symbiosis.</title>
        <authorList>
            <consortium name="DOE Joint Genome Institute"/>
            <person name="Martino E."/>
            <person name="Morin E."/>
            <person name="Grelet G."/>
            <person name="Kuo A."/>
            <person name="Kohler A."/>
            <person name="Daghino S."/>
            <person name="Barry K."/>
            <person name="Choi C."/>
            <person name="Cichocki N."/>
            <person name="Clum A."/>
            <person name="Copeland A."/>
            <person name="Hainaut M."/>
            <person name="Haridas S."/>
            <person name="Labutti K."/>
            <person name="Lindquist E."/>
            <person name="Lipzen A."/>
            <person name="Khouja H.-R."/>
            <person name="Murat C."/>
            <person name="Ohm R."/>
            <person name="Olson A."/>
            <person name="Spatafora J."/>
            <person name="Veneault-Fourrey C."/>
            <person name="Henrissat B."/>
            <person name="Grigoriev I."/>
            <person name="Martin F."/>
            <person name="Perotto S."/>
        </authorList>
    </citation>
    <scope>NUCLEOTIDE SEQUENCE [LARGE SCALE GENOMIC DNA]</scope>
    <source>
        <strain evidence="2 3">F</strain>
    </source>
</reference>
<sequence length="236" mass="26015">MPGPAVHYFLRKNESGLSTELKWVLKKPMIQLHGRLMDRRSAFHTQLLKGKDNESLAKLKKKAGLIKSNATMSNFELIDEINPQSCLLFTDLPAKECSYELVLSPAQPTGAPVSFASQIPIHTKYHSHTEQMSENVPSTGTATITFSTIMNQPAASVAENRSQNWKGKQPVIYRDKNAYHERFSGSSCIVDTAEHSGEDRSQDEVQEEKCSKPQTSRNFPALSQVGEPVRGGGAGG</sequence>
<name>A0A2J6RWA2_HYAVF</name>
<organism evidence="2 3">
    <name type="scientific">Hyaloscypha variabilis (strain UAMH 11265 / GT02V1 / F)</name>
    <name type="common">Meliniomyces variabilis</name>
    <dbReference type="NCBI Taxonomy" id="1149755"/>
    <lineage>
        <taxon>Eukaryota</taxon>
        <taxon>Fungi</taxon>
        <taxon>Dikarya</taxon>
        <taxon>Ascomycota</taxon>
        <taxon>Pezizomycotina</taxon>
        <taxon>Leotiomycetes</taxon>
        <taxon>Helotiales</taxon>
        <taxon>Hyaloscyphaceae</taxon>
        <taxon>Hyaloscypha</taxon>
        <taxon>Hyaloscypha variabilis</taxon>
    </lineage>
</organism>
<protein>
    <submittedName>
        <fullName evidence="2">Uncharacterized protein</fullName>
    </submittedName>
</protein>
<keyword evidence="3" id="KW-1185">Reference proteome</keyword>
<accession>A0A2J6RWA2</accession>
<proteinExistence type="predicted"/>
<dbReference type="Proteomes" id="UP000235786">
    <property type="component" value="Unassembled WGS sequence"/>
</dbReference>
<evidence type="ECO:0000256" key="1">
    <source>
        <dbReference type="SAM" id="MobiDB-lite"/>
    </source>
</evidence>
<feature type="compositionally biased region" description="Basic and acidic residues" evidence="1">
    <location>
        <begin position="193"/>
        <end position="211"/>
    </location>
</feature>
<gene>
    <name evidence="2" type="ORF">L207DRAFT_581444</name>
</gene>
<dbReference type="AlphaFoldDB" id="A0A2J6RWA2"/>
<feature type="region of interest" description="Disordered" evidence="1">
    <location>
        <begin position="193"/>
        <end position="236"/>
    </location>
</feature>
<evidence type="ECO:0000313" key="3">
    <source>
        <dbReference type="Proteomes" id="UP000235786"/>
    </source>
</evidence>